<dbReference type="OrthoDB" id="3542212at2759"/>
<gene>
    <name evidence="2" type="ORF">LLEC1_04384</name>
</gene>
<name>A0A179IAR6_CORDF</name>
<keyword evidence="3" id="KW-1185">Reference proteome</keyword>
<dbReference type="InterPro" id="IPR011008">
    <property type="entry name" value="Dimeric_a/b-barrel"/>
</dbReference>
<dbReference type="OMA" id="HGSDEWK"/>
<evidence type="ECO:0000256" key="1">
    <source>
        <dbReference type="SAM" id="MobiDB-lite"/>
    </source>
</evidence>
<dbReference type="Gene3D" id="3.30.70.100">
    <property type="match status" value="1"/>
</dbReference>
<sequence length="206" mass="23601">MTISEIGLLRLKPTASLEDPDIQKRLKDIKSHLSSFTGHRFSYFRQIEDPSLLYLLGQWESLESHYKGMHGSDEWKKGVMEMSSYFEFQWMAHYDFHLDSLKPPSGDDDDDDDDSGAGVLEVHRFLMKTDSRANFDKHAQDVSKQATGEERNAVGGWKVDSSKDNEEYAVVLVVDDAQKRSALSERYDGLAQHAESADRHLIRKFI</sequence>
<evidence type="ECO:0000313" key="3">
    <source>
        <dbReference type="Proteomes" id="UP000243081"/>
    </source>
</evidence>
<dbReference type="AlphaFoldDB" id="A0A179IAR6"/>
<comment type="caution">
    <text evidence="2">The sequence shown here is derived from an EMBL/GenBank/DDBJ whole genome shotgun (WGS) entry which is preliminary data.</text>
</comment>
<organism evidence="2 3">
    <name type="scientific">Cordyceps confragosa</name>
    <name type="common">Lecanicillium lecanii</name>
    <dbReference type="NCBI Taxonomy" id="2714763"/>
    <lineage>
        <taxon>Eukaryota</taxon>
        <taxon>Fungi</taxon>
        <taxon>Dikarya</taxon>
        <taxon>Ascomycota</taxon>
        <taxon>Pezizomycotina</taxon>
        <taxon>Sordariomycetes</taxon>
        <taxon>Hypocreomycetidae</taxon>
        <taxon>Hypocreales</taxon>
        <taxon>Cordycipitaceae</taxon>
        <taxon>Akanthomyces</taxon>
    </lineage>
</organism>
<evidence type="ECO:0008006" key="4">
    <source>
        <dbReference type="Google" id="ProtNLM"/>
    </source>
</evidence>
<dbReference type="Proteomes" id="UP000243081">
    <property type="component" value="Unassembled WGS sequence"/>
</dbReference>
<feature type="compositionally biased region" description="Basic and acidic residues" evidence="1">
    <location>
        <begin position="137"/>
        <end position="152"/>
    </location>
</feature>
<dbReference type="PANTHER" id="PTHR42052">
    <property type="entry name" value="ABM DOMAIN-CONTAINING PROTEIN"/>
    <property type="match status" value="1"/>
</dbReference>
<reference evidence="2 3" key="1">
    <citation type="submission" date="2016-03" db="EMBL/GenBank/DDBJ databases">
        <title>Fine-scale spatial genetic structure of a fungal parasite of coffee scale insects.</title>
        <authorList>
            <person name="Jackson D."/>
            <person name="Zemenick K.A."/>
            <person name="Malloure B."/>
            <person name="Quandt C.A."/>
            <person name="James T.Y."/>
        </authorList>
    </citation>
    <scope>NUCLEOTIDE SEQUENCE [LARGE SCALE GENOMIC DNA]</scope>
    <source>
        <strain evidence="2 3">UM487</strain>
    </source>
</reference>
<dbReference type="EMBL" id="LUKN01002494">
    <property type="protein sequence ID" value="OAQ98991.1"/>
    <property type="molecule type" value="Genomic_DNA"/>
</dbReference>
<feature type="region of interest" description="Disordered" evidence="1">
    <location>
        <begin position="137"/>
        <end position="159"/>
    </location>
</feature>
<dbReference type="PANTHER" id="PTHR42052:SF1">
    <property type="entry name" value="ABM DOMAIN-CONTAINING PROTEIN"/>
    <property type="match status" value="1"/>
</dbReference>
<dbReference type="SUPFAM" id="SSF54909">
    <property type="entry name" value="Dimeric alpha+beta barrel"/>
    <property type="match status" value="1"/>
</dbReference>
<evidence type="ECO:0000313" key="2">
    <source>
        <dbReference type="EMBL" id="OAQ98991.1"/>
    </source>
</evidence>
<protein>
    <recommendedName>
        <fullName evidence="4">ABM domain-containing protein</fullName>
    </recommendedName>
</protein>
<accession>A0A179IAR6</accession>
<proteinExistence type="predicted"/>